<comment type="catalytic activity">
    <reaction evidence="4">
        <text>arsenic triglutathione + [thioredoxin]-dithiol + S-adenosyl-L-methionine + 2 H2O = methylarsonous acid + [thioredoxin]-disulfide + 3 glutathione + S-adenosyl-L-homocysteine + H(+)</text>
        <dbReference type="Rhea" id="RHEA:69460"/>
        <dbReference type="Rhea" id="RHEA-COMP:10698"/>
        <dbReference type="Rhea" id="RHEA-COMP:10700"/>
        <dbReference type="ChEBI" id="CHEBI:15377"/>
        <dbReference type="ChEBI" id="CHEBI:15378"/>
        <dbReference type="ChEBI" id="CHEBI:17826"/>
        <dbReference type="ChEBI" id="CHEBI:29950"/>
        <dbReference type="ChEBI" id="CHEBI:50058"/>
        <dbReference type="ChEBI" id="CHEBI:57856"/>
        <dbReference type="ChEBI" id="CHEBI:57925"/>
        <dbReference type="ChEBI" id="CHEBI:59789"/>
        <dbReference type="ChEBI" id="CHEBI:183640"/>
        <dbReference type="EC" id="2.1.1.137"/>
    </reaction>
</comment>
<dbReference type="GO" id="GO:0008168">
    <property type="term" value="F:methyltransferase activity"/>
    <property type="evidence" value="ECO:0007669"/>
    <property type="project" value="TreeGrafter"/>
</dbReference>
<feature type="domain" description="Methyltransferase" evidence="7">
    <location>
        <begin position="44"/>
        <end position="150"/>
    </location>
</feature>
<evidence type="ECO:0000259" key="7">
    <source>
        <dbReference type="Pfam" id="PF13847"/>
    </source>
</evidence>
<name>A0A497EQH8_9CREN</name>
<evidence type="ECO:0000256" key="2">
    <source>
        <dbReference type="ARBA" id="ARBA00034521"/>
    </source>
</evidence>
<protein>
    <recommendedName>
        <fullName evidence="3">Arsenite methyltransferase</fullName>
        <ecNumber evidence="2">2.1.1.137</ecNumber>
    </recommendedName>
</protein>
<dbReference type="PANTHER" id="PTHR43675">
    <property type="entry name" value="ARSENITE METHYLTRANSFERASE"/>
    <property type="match status" value="1"/>
</dbReference>
<evidence type="ECO:0000256" key="4">
    <source>
        <dbReference type="ARBA" id="ARBA00047941"/>
    </source>
</evidence>
<evidence type="ECO:0000313" key="8">
    <source>
        <dbReference type="EMBL" id="RLE49376.1"/>
    </source>
</evidence>
<dbReference type="Pfam" id="PF13847">
    <property type="entry name" value="Methyltransf_31"/>
    <property type="match status" value="1"/>
</dbReference>
<evidence type="ECO:0000256" key="1">
    <source>
        <dbReference type="ARBA" id="ARBA00034487"/>
    </source>
</evidence>
<accession>A0A497EQH8</accession>
<dbReference type="EMBL" id="QMQV01000038">
    <property type="protein sequence ID" value="RLE49376.1"/>
    <property type="molecule type" value="Genomic_DNA"/>
</dbReference>
<dbReference type="InterPro" id="IPR025714">
    <property type="entry name" value="Methyltranfer_dom"/>
</dbReference>
<dbReference type="Gene3D" id="3.40.50.150">
    <property type="entry name" value="Vaccinia Virus protein VP39"/>
    <property type="match status" value="1"/>
</dbReference>
<dbReference type="EC" id="2.1.1.137" evidence="2"/>
<reference evidence="8 9" key="1">
    <citation type="submission" date="2018-06" db="EMBL/GenBank/DDBJ databases">
        <title>Extensive metabolic versatility and redundancy in microbially diverse, dynamic hydrothermal sediments.</title>
        <authorList>
            <person name="Dombrowski N."/>
            <person name="Teske A."/>
            <person name="Baker B.J."/>
        </authorList>
    </citation>
    <scope>NUCLEOTIDE SEQUENCE [LARGE SCALE GENOMIC DNA]</scope>
    <source>
        <strain evidence="8">B66_G16</strain>
    </source>
</reference>
<organism evidence="8 9">
    <name type="scientific">Thermoproteota archaeon</name>
    <dbReference type="NCBI Taxonomy" id="2056631"/>
    <lineage>
        <taxon>Archaea</taxon>
        <taxon>Thermoproteota</taxon>
    </lineage>
</organism>
<dbReference type="AlphaFoldDB" id="A0A497EQH8"/>
<comment type="catalytic activity">
    <reaction evidence="5">
        <text>arsenic triglutathione + 2 [thioredoxin]-dithiol + 2 S-adenosyl-L-methionine + H2O = dimethylarsinous acid + 2 [thioredoxin]-disulfide + 3 glutathione + 2 S-adenosyl-L-homocysteine + 2 H(+)</text>
        <dbReference type="Rhea" id="RHEA:69464"/>
        <dbReference type="Rhea" id="RHEA-COMP:10698"/>
        <dbReference type="Rhea" id="RHEA-COMP:10700"/>
        <dbReference type="ChEBI" id="CHEBI:15377"/>
        <dbReference type="ChEBI" id="CHEBI:15378"/>
        <dbReference type="ChEBI" id="CHEBI:23808"/>
        <dbReference type="ChEBI" id="CHEBI:29950"/>
        <dbReference type="ChEBI" id="CHEBI:50058"/>
        <dbReference type="ChEBI" id="CHEBI:57856"/>
        <dbReference type="ChEBI" id="CHEBI:57925"/>
        <dbReference type="ChEBI" id="CHEBI:59789"/>
        <dbReference type="ChEBI" id="CHEBI:183640"/>
        <dbReference type="EC" id="2.1.1.137"/>
    </reaction>
</comment>
<evidence type="ECO:0000256" key="6">
    <source>
        <dbReference type="ARBA" id="ARBA00048428"/>
    </source>
</evidence>
<evidence type="ECO:0000256" key="3">
    <source>
        <dbReference type="ARBA" id="ARBA00034545"/>
    </source>
</evidence>
<comment type="similarity">
    <text evidence="1">Belongs to the methyltransferase superfamily. Arsenite methyltransferase family.</text>
</comment>
<dbReference type="InterPro" id="IPR029063">
    <property type="entry name" value="SAM-dependent_MTases_sf"/>
</dbReference>
<dbReference type="SUPFAM" id="SSF53335">
    <property type="entry name" value="S-adenosyl-L-methionine-dependent methyltransferases"/>
    <property type="match status" value="1"/>
</dbReference>
<dbReference type="Proteomes" id="UP000278475">
    <property type="component" value="Unassembled WGS sequence"/>
</dbReference>
<comment type="caution">
    <text evidence="8">The sequence shown here is derived from an EMBL/GenBank/DDBJ whole genome shotgun (WGS) entry which is preliminary data.</text>
</comment>
<proteinExistence type="inferred from homology"/>
<dbReference type="Gene3D" id="2.20.25.110">
    <property type="entry name" value="S-adenosyl-L-methionine-dependent methyltransferases"/>
    <property type="match status" value="1"/>
</dbReference>
<evidence type="ECO:0000313" key="9">
    <source>
        <dbReference type="Proteomes" id="UP000278475"/>
    </source>
</evidence>
<evidence type="ECO:0000256" key="5">
    <source>
        <dbReference type="ARBA" id="ARBA00047943"/>
    </source>
</evidence>
<gene>
    <name evidence="8" type="ORF">DRJ31_05170</name>
</gene>
<dbReference type="CDD" id="cd02440">
    <property type="entry name" value="AdoMet_MTases"/>
    <property type="match status" value="1"/>
</dbReference>
<sequence>MYNQEIFNSGAHLFLRVLRHIWDLGFQMAKSIAMLLQQYGIKSGNLLDLGCGIGRVAIPLAKMGYNVIGVDRTKLFIDEANLQAKKFKVEDNVKFINCDYNQLLEKLRGLSFDGVISVWTSIGFGSEEDDVNALKQALNLSNDNAILILEVENKLRYAGPPKKWVERYDDLIVYREGFLGEDSRWRSKWTFYSSEGTFLGEYGDDVRFYSSEELVRIVEKAGWSAITLFSDIFSLKPFNPDSNNIVLVAKKL</sequence>
<comment type="catalytic activity">
    <reaction evidence="6">
        <text>arsenic triglutathione + 3 [thioredoxin]-dithiol + 3 S-adenosyl-L-methionine = trimethylarsine + 3 [thioredoxin]-disulfide + 3 glutathione + 3 S-adenosyl-L-homocysteine + 3 H(+)</text>
        <dbReference type="Rhea" id="RHEA:69432"/>
        <dbReference type="Rhea" id="RHEA-COMP:10698"/>
        <dbReference type="Rhea" id="RHEA-COMP:10700"/>
        <dbReference type="ChEBI" id="CHEBI:15378"/>
        <dbReference type="ChEBI" id="CHEBI:27130"/>
        <dbReference type="ChEBI" id="CHEBI:29950"/>
        <dbReference type="ChEBI" id="CHEBI:50058"/>
        <dbReference type="ChEBI" id="CHEBI:57856"/>
        <dbReference type="ChEBI" id="CHEBI:57925"/>
        <dbReference type="ChEBI" id="CHEBI:59789"/>
        <dbReference type="ChEBI" id="CHEBI:183640"/>
        <dbReference type="EC" id="2.1.1.137"/>
    </reaction>
</comment>
<dbReference type="InterPro" id="IPR026669">
    <property type="entry name" value="Arsenite_MeTrfase-like"/>
</dbReference>
<dbReference type="PANTHER" id="PTHR43675:SF30">
    <property type="entry name" value="CYCLOPROPANE-FATTY-ACYL-PHOSPHOLIPID SYNTHASE"/>
    <property type="match status" value="1"/>
</dbReference>